<dbReference type="Pfam" id="PF01923">
    <property type="entry name" value="Cob_adeno_trans"/>
    <property type="match status" value="1"/>
</dbReference>
<evidence type="ECO:0000313" key="7">
    <source>
        <dbReference type="Proteomes" id="UP000176608"/>
    </source>
</evidence>
<evidence type="ECO:0000256" key="1">
    <source>
        <dbReference type="ARBA" id="ARBA00022679"/>
    </source>
</evidence>
<dbReference type="Gene3D" id="1.20.1200.10">
    <property type="entry name" value="Cobalamin adenosyltransferase-like"/>
    <property type="match status" value="1"/>
</dbReference>
<dbReference type="InterPro" id="IPR036451">
    <property type="entry name" value="CblAdoTrfase-like_sf"/>
</dbReference>
<evidence type="ECO:0000256" key="4">
    <source>
        <dbReference type="RuleBase" id="RU366026"/>
    </source>
</evidence>
<comment type="catalytic activity">
    <reaction evidence="4">
        <text>2 cob(II)yrinate a,c diamide + reduced [electron-transfer flavoprotein] + 2 ATP = 2 adenosylcob(III)yrinate a,c-diamide + 2 triphosphate + oxidized [electron-transfer flavoprotein] + 3 H(+)</text>
        <dbReference type="Rhea" id="RHEA:11528"/>
        <dbReference type="Rhea" id="RHEA-COMP:10685"/>
        <dbReference type="Rhea" id="RHEA-COMP:10686"/>
        <dbReference type="ChEBI" id="CHEBI:15378"/>
        <dbReference type="ChEBI" id="CHEBI:18036"/>
        <dbReference type="ChEBI" id="CHEBI:30616"/>
        <dbReference type="ChEBI" id="CHEBI:57692"/>
        <dbReference type="ChEBI" id="CHEBI:58307"/>
        <dbReference type="ChEBI" id="CHEBI:58503"/>
        <dbReference type="ChEBI" id="CHEBI:58537"/>
        <dbReference type="EC" id="2.5.1.17"/>
    </reaction>
</comment>
<dbReference type="EMBL" id="MEVA01000016">
    <property type="protein sequence ID" value="OGC47124.1"/>
    <property type="molecule type" value="Genomic_DNA"/>
</dbReference>
<feature type="domain" description="Cobalamin adenosyltransferase-like" evidence="5">
    <location>
        <begin position="3"/>
        <end position="167"/>
    </location>
</feature>
<keyword evidence="4" id="KW-0169">Cobalamin biosynthesis</keyword>
<comment type="catalytic activity">
    <reaction evidence="4">
        <text>2 cob(II)alamin + reduced [electron-transfer flavoprotein] + 2 ATP = 2 adenosylcob(III)alamin + 2 triphosphate + oxidized [electron-transfer flavoprotein] + 3 H(+)</text>
        <dbReference type="Rhea" id="RHEA:28671"/>
        <dbReference type="Rhea" id="RHEA-COMP:10685"/>
        <dbReference type="Rhea" id="RHEA-COMP:10686"/>
        <dbReference type="ChEBI" id="CHEBI:15378"/>
        <dbReference type="ChEBI" id="CHEBI:16304"/>
        <dbReference type="ChEBI" id="CHEBI:18036"/>
        <dbReference type="ChEBI" id="CHEBI:18408"/>
        <dbReference type="ChEBI" id="CHEBI:30616"/>
        <dbReference type="ChEBI" id="CHEBI:57692"/>
        <dbReference type="ChEBI" id="CHEBI:58307"/>
        <dbReference type="EC" id="2.5.1.17"/>
    </reaction>
</comment>
<dbReference type="PANTHER" id="PTHR12213:SF0">
    <property type="entry name" value="CORRINOID ADENOSYLTRANSFERASE MMAB"/>
    <property type="match status" value="1"/>
</dbReference>
<dbReference type="UniPathway" id="UPA00148">
    <property type="reaction ID" value="UER00233"/>
</dbReference>
<protein>
    <recommendedName>
        <fullName evidence="4">Corrinoid adenosyltransferase</fullName>
        <ecNumber evidence="4">2.5.1.17</ecNumber>
    </recommendedName>
    <alternativeName>
        <fullName evidence="4">Cob(II)alamin adenosyltransferase</fullName>
    </alternativeName>
    <alternativeName>
        <fullName evidence="4">Cob(II)yrinic acid a,c-diamide adenosyltransferase</fullName>
    </alternativeName>
    <alternativeName>
        <fullName evidence="4">Cobinamide/cobalamin adenosyltransferase</fullName>
    </alternativeName>
</protein>
<comment type="similarity">
    <text evidence="4">Belongs to the Cob(I)alamin adenosyltransferase family.</text>
</comment>
<accession>A0A1F4UQA0</accession>
<evidence type="ECO:0000256" key="3">
    <source>
        <dbReference type="ARBA" id="ARBA00022840"/>
    </source>
</evidence>
<evidence type="ECO:0000256" key="2">
    <source>
        <dbReference type="ARBA" id="ARBA00022741"/>
    </source>
</evidence>
<dbReference type="STRING" id="1802617.A2886_00555"/>
<dbReference type="PANTHER" id="PTHR12213">
    <property type="entry name" value="CORRINOID ADENOSYLTRANSFERASE"/>
    <property type="match status" value="1"/>
</dbReference>
<dbReference type="GO" id="GO:0009236">
    <property type="term" value="P:cobalamin biosynthetic process"/>
    <property type="evidence" value="ECO:0007669"/>
    <property type="project" value="UniProtKB-UniRule"/>
</dbReference>
<dbReference type="NCBIfam" id="TIGR00636">
    <property type="entry name" value="PduO_Nterm"/>
    <property type="match status" value="1"/>
</dbReference>
<dbReference type="Proteomes" id="UP000176608">
    <property type="component" value="Unassembled WGS sequence"/>
</dbReference>
<dbReference type="GO" id="GO:0005524">
    <property type="term" value="F:ATP binding"/>
    <property type="evidence" value="ECO:0007669"/>
    <property type="project" value="UniProtKB-UniRule"/>
</dbReference>
<dbReference type="InterPro" id="IPR016030">
    <property type="entry name" value="CblAdoTrfase-like"/>
</dbReference>
<keyword evidence="2 4" id="KW-0547">Nucleotide-binding</keyword>
<comment type="pathway">
    <text evidence="4">Cofactor biosynthesis; adenosylcobalamin biosynthesis; adenosylcobalamin from cob(II)yrinate a,c-diamide: step 2/7.</text>
</comment>
<dbReference type="InterPro" id="IPR029499">
    <property type="entry name" value="PduO-typ"/>
</dbReference>
<proteinExistence type="inferred from homology"/>
<comment type="caution">
    <text evidence="6">The sequence shown here is derived from an EMBL/GenBank/DDBJ whole genome shotgun (WGS) entry which is preliminary data.</text>
</comment>
<reference evidence="6 7" key="1">
    <citation type="journal article" date="2016" name="Nat. Commun.">
        <title>Thousands of microbial genomes shed light on interconnected biogeochemical processes in an aquifer system.</title>
        <authorList>
            <person name="Anantharaman K."/>
            <person name="Brown C.T."/>
            <person name="Hug L.A."/>
            <person name="Sharon I."/>
            <person name="Castelle C.J."/>
            <person name="Probst A.J."/>
            <person name="Thomas B.C."/>
            <person name="Singh A."/>
            <person name="Wilkins M.J."/>
            <person name="Karaoz U."/>
            <person name="Brodie E.L."/>
            <person name="Williams K.H."/>
            <person name="Hubbard S.S."/>
            <person name="Banfield J.F."/>
        </authorList>
    </citation>
    <scope>NUCLEOTIDE SEQUENCE [LARGE SCALE GENOMIC DNA]</scope>
</reference>
<sequence length="183" mass="20949">MAIYTGRGDSGDTSLIGNIRESKASPVFDVLGMLDEFNATLGLILAEIKFTTEARDFLINTQRDLFKIGSLIANPKSTDQSFEWLEGRTTLIENYIDEMEKKLPELRNFILPGGTEGSAKVHLSRTVCRRLERDLVNYFDKNPMGKKFVIKFVNRLSDLLFTLARYLNFTENVEDIIWIDKNE</sequence>
<dbReference type="GO" id="GO:0008817">
    <property type="term" value="F:corrinoid adenosyltransferase activity"/>
    <property type="evidence" value="ECO:0007669"/>
    <property type="project" value="UniProtKB-UniRule"/>
</dbReference>
<dbReference type="AlphaFoldDB" id="A0A1F4UQA0"/>
<dbReference type="SUPFAM" id="SSF89028">
    <property type="entry name" value="Cobalamin adenosyltransferase-like"/>
    <property type="match status" value="1"/>
</dbReference>
<organism evidence="6 7">
    <name type="scientific">candidate division WWE3 bacterium RIFCSPHIGHO2_01_FULL_42_13</name>
    <dbReference type="NCBI Taxonomy" id="1802617"/>
    <lineage>
        <taxon>Bacteria</taxon>
        <taxon>Katanobacteria</taxon>
    </lineage>
</organism>
<evidence type="ECO:0000259" key="5">
    <source>
        <dbReference type="Pfam" id="PF01923"/>
    </source>
</evidence>
<gene>
    <name evidence="6" type="ORF">A2886_00555</name>
</gene>
<keyword evidence="3 4" id="KW-0067">ATP-binding</keyword>
<evidence type="ECO:0000313" key="6">
    <source>
        <dbReference type="EMBL" id="OGC47124.1"/>
    </source>
</evidence>
<dbReference type="EC" id="2.5.1.17" evidence="4"/>
<name>A0A1F4UQA0_UNCKA</name>
<keyword evidence="1 4" id="KW-0808">Transferase</keyword>